<name>A0A0P4W386_SCYOL</name>
<evidence type="ECO:0000259" key="2">
    <source>
        <dbReference type="Pfam" id="PF05225"/>
    </source>
</evidence>
<dbReference type="EMBL" id="GDRN01095518">
    <property type="protein sequence ID" value="JAI59496.1"/>
    <property type="molecule type" value="Transcribed_RNA"/>
</dbReference>
<dbReference type="Gene3D" id="1.10.10.60">
    <property type="entry name" value="Homeodomain-like"/>
    <property type="match status" value="1"/>
</dbReference>
<sequence length="110" mass="12305">MTGKANNLRKKERGSIIFEHACQIAFLLCAFSTVFAEMASTQHFTQEQVERAVELVRSKQMSLNGASKAFGIPYATLGDKVRGRRPMQAASKTVLLKEEKLVDWLTEVSQ</sequence>
<dbReference type="InterPro" id="IPR009057">
    <property type="entry name" value="Homeodomain-like_sf"/>
</dbReference>
<dbReference type="AlphaFoldDB" id="A0A0P4W386"/>
<proteinExistence type="predicted"/>
<accession>A0A0P4W386</accession>
<reference evidence="3" key="1">
    <citation type="submission" date="2015-09" db="EMBL/GenBank/DDBJ databases">
        <title>Scylla olivacea transcriptome.</title>
        <authorList>
            <person name="Ikhwanuddin M."/>
        </authorList>
    </citation>
    <scope>NUCLEOTIDE SEQUENCE</scope>
</reference>
<comment type="subcellular location">
    <subcellularLocation>
        <location evidence="1">Nucleus</location>
    </subcellularLocation>
</comment>
<evidence type="ECO:0000256" key="1">
    <source>
        <dbReference type="ARBA" id="ARBA00004123"/>
    </source>
</evidence>
<organism evidence="3">
    <name type="scientific">Scylla olivacea</name>
    <name type="common">Orange mud crab</name>
    <name type="synonym">Cancer olivacea</name>
    <dbReference type="NCBI Taxonomy" id="85551"/>
    <lineage>
        <taxon>Eukaryota</taxon>
        <taxon>Metazoa</taxon>
        <taxon>Ecdysozoa</taxon>
        <taxon>Arthropoda</taxon>
        <taxon>Crustacea</taxon>
        <taxon>Multicrustacea</taxon>
        <taxon>Malacostraca</taxon>
        <taxon>Eumalacostraca</taxon>
        <taxon>Eucarida</taxon>
        <taxon>Decapoda</taxon>
        <taxon>Pleocyemata</taxon>
        <taxon>Brachyura</taxon>
        <taxon>Eubrachyura</taxon>
        <taxon>Portunoidea</taxon>
        <taxon>Portunidae</taxon>
        <taxon>Portuninae</taxon>
        <taxon>Scylla</taxon>
    </lineage>
</organism>
<dbReference type="Pfam" id="PF05225">
    <property type="entry name" value="HTH_psq"/>
    <property type="match status" value="1"/>
</dbReference>
<feature type="domain" description="HTH psq-type" evidence="2">
    <location>
        <begin position="46"/>
        <end position="83"/>
    </location>
</feature>
<protein>
    <recommendedName>
        <fullName evidence="2">HTH psq-type domain-containing protein</fullName>
    </recommendedName>
</protein>
<dbReference type="SUPFAM" id="SSF46689">
    <property type="entry name" value="Homeodomain-like"/>
    <property type="match status" value="1"/>
</dbReference>
<dbReference type="EMBL" id="GDRN01095521">
    <property type="protein sequence ID" value="JAI59493.1"/>
    <property type="molecule type" value="Transcribed_RNA"/>
</dbReference>
<dbReference type="InterPro" id="IPR007889">
    <property type="entry name" value="HTH_Psq"/>
</dbReference>
<dbReference type="EMBL" id="GDRN01095520">
    <property type="protein sequence ID" value="JAI59494.1"/>
    <property type="molecule type" value="Transcribed_RNA"/>
</dbReference>
<dbReference type="GO" id="GO:0003677">
    <property type="term" value="F:DNA binding"/>
    <property type="evidence" value="ECO:0007669"/>
    <property type="project" value="InterPro"/>
</dbReference>
<dbReference type="EMBL" id="GDRN01095519">
    <property type="protein sequence ID" value="JAI59495.1"/>
    <property type="molecule type" value="Transcribed_RNA"/>
</dbReference>
<dbReference type="GO" id="GO:0005634">
    <property type="term" value="C:nucleus"/>
    <property type="evidence" value="ECO:0007669"/>
    <property type="project" value="UniProtKB-SubCell"/>
</dbReference>
<evidence type="ECO:0000313" key="3">
    <source>
        <dbReference type="EMBL" id="JAI59495.1"/>
    </source>
</evidence>